<organism evidence="1 2">
    <name type="scientific">Trichoderma simmonsii</name>
    <dbReference type="NCBI Taxonomy" id="1491479"/>
    <lineage>
        <taxon>Eukaryota</taxon>
        <taxon>Fungi</taxon>
        <taxon>Dikarya</taxon>
        <taxon>Ascomycota</taxon>
        <taxon>Pezizomycotina</taxon>
        <taxon>Sordariomycetes</taxon>
        <taxon>Hypocreomycetidae</taxon>
        <taxon>Hypocreales</taxon>
        <taxon>Hypocreaceae</taxon>
        <taxon>Trichoderma</taxon>
    </lineage>
</organism>
<evidence type="ECO:0000313" key="1">
    <source>
        <dbReference type="EMBL" id="QYS93851.1"/>
    </source>
</evidence>
<proteinExistence type="predicted"/>
<protein>
    <submittedName>
        <fullName evidence="1">Uncharacterized protein</fullName>
    </submittedName>
</protein>
<reference evidence="1 2" key="1">
    <citation type="journal article" date="2021" name="BMC Genomics">
        <title>Telomere-to-telomere genome assembly of asparaginase-producing Trichoderma simmonsii.</title>
        <authorList>
            <person name="Chung D."/>
            <person name="Kwon Y.M."/>
            <person name="Yang Y."/>
        </authorList>
    </citation>
    <scope>NUCLEOTIDE SEQUENCE [LARGE SCALE GENOMIC DNA]</scope>
    <source>
        <strain evidence="1 2">GH-Sj1</strain>
    </source>
</reference>
<dbReference type="Proteomes" id="UP000826661">
    <property type="component" value="Chromosome I"/>
</dbReference>
<dbReference type="AlphaFoldDB" id="A0A8G0L164"/>
<sequence length="360" mass="39180">MLALGVLGRAKSGASRKQWADLSLIGIKELMIHSLGIFGHGGYRMGNQPSVVYPAGIQLILEQLAFFLELVALCMQSPVGSKDGLDFFHVSVKLELNLTGPNDSTRDWWEIAKLRHGVGLGMAILLLEPLVQAIDSLLDVIHQLVLVLLDGTTNLGPHKQGVELGKDSEHFVGSLGRGKAVTQPRNDGVFNSCCALIVQVFGLRPPFLALVRHIQEVDILQRFPGSLDLFNCIYIAHFLNDGAGSSSRVGRGGSDIDNAGDNGLWSQNVDNGPLQLFVVVSECADILDSRLQLRVVLLNVDGNTLLVSADDEHTSQVRKLLDIVLPGNENAVARSHDVLKFWVAQVDQLGTWKQTKQHVV</sequence>
<evidence type="ECO:0000313" key="2">
    <source>
        <dbReference type="Proteomes" id="UP000826661"/>
    </source>
</evidence>
<accession>A0A8G0L164</accession>
<gene>
    <name evidence="1" type="ORF">H0G86_001217</name>
</gene>
<keyword evidence="2" id="KW-1185">Reference proteome</keyword>
<name>A0A8G0L164_9HYPO</name>
<dbReference type="EMBL" id="CP075864">
    <property type="protein sequence ID" value="QYS93851.1"/>
    <property type="molecule type" value="Genomic_DNA"/>
</dbReference>